<dbReference type="AlphaFoldDB" id="A0AAE0W2W7"/>
<dbReference type="EMBL" id="JAEAOA010002068">
    <property type="protein sequence ID" value="KAK3600088.1"/>
    <property type="molecule type" value="Genomic_DNA"/>
</dbReference>
<reference evidence="2" key="2">
    <citation type="journal article" date="2021" name="Genome Biol. Evol.">
        <title>Developing a high-quality reference genome for a parasitic bivalve with doubly uniparental inheritance (Bivalvia: Unionida).</title>
        <authorList>
            <person name="Smith C.H."/>
        </authorList>
    </citation>
    <scope>NUCLEOTIDE SEQUENCE</scope>
    <source>
        <strain evidence="2">CHS0354</strain>
        <tissue evidence="2">Mantle</tissue>
    </source>
</reference>
<name>A0AAE0W2W7_9BIVA</name>
<comment type="caution">
    <text evidence="2">The sequence shown here is derived from an EMBL/GenBank/DDBJ whole genome shotgun (WGS) entry which is preliminary data.</text>
</comment>
<keyword evidence="3" id="KW-1185">Reference proteome</keyword>
<dbReference type="Proteomes" id="UP001195483">
    <property type="component" value="Unassembled WGS sequence"/>
</dbReference>
<protein>
    <submittedName>
        <fullName evidence="2">Uncharacterized protein</fullName>
    </submittedName>
</protein>
<evidence type="ECO:0000256" key="1">
    <source>
        <dbReference type="SAM" id="MobiDB-lite"/>
    </source>
</evidence>
<reference evidence="2" key="1">
    <citation type="journal article" date="2021" name="Genome Biol. Evol.">
        <title>A High-Quality Reference Genome for a Parasitic Bivalve with Doubly Uniparental Inheritance (Bivalvia: Unionida).</title>
        <authorList>
            <person name="Smith C.H."/>
        </authorList>
    </citation>
    <scope>NUCLEOTIDE SEQUENCE</scope>
    <source>
        <strain evidence="2">CHS0354</strain>
    </source>
</reference>
<evidence type="ECO:0000313" key="2">
    <source>
        <dbReference type="EMBL" id="KAK3600088.1"/>
    </source>
</evidence>
<sequence length="140" mass="15671">MSQHNDKKNVLIQKKITPKTKGIKPNIANNKRENENEPQYCTKSGSNEKDNILPEPEKIPHFTPMQDKRLWSPLLTNNASTVIAKHLATKPTSAYINESVTLVAVATVISAHFGTKMCKLPLTTPLHIELLSILHNGKRK</sequence>
<gene>
    <name evidence="2" type="ORF">CHS0354_035185</name>
</gene>
<evidence type="ECO:0000313" key="3">
    <source>
        <dbReference type="Proteomes" id="UP001195483"/>
    </source>
</evidence>
<feature type="region of interest" description="Disordered" evidence="1">
    <location>
        <begin position="1"/>
        <end position="63"/>
    </location>
</feature>
<organism evidence="2 3">
    <name type="scientific">Potamilus streckersoni</name>
    <dbReference type="NCBI Taxonomy" id="2493646"/>
    <lineage>
        <taxon>Eukaryota</taxon>
        <taxon>Metazoa</taxon>
        <taxon>Spiralia</taxon>
        <taxon>Lophotrochozoa</taxon>
        <taxon>Mollusca</taxon>
        <taxon>Bivalvia</taxon>
        <taxon>Autobranchia</taxon>
        <taxon>Heteroconchia</taxon>
        <taxon>Palaeoheterodonta</taxon>
        <taxon>Unionida</taxon>
        <taxon>Unionoidea</taxon>
        <taxon>Unionidae</taxon>
        <taxon>Ambleminae</taxon>
        <taxon>Lampsilini</taxon>
        <taxon>Potamilus</taxon>
    </lineage>
</organism>
<accession>A0AAE0W2W7</accession>
<proteinExistence type="predicted"/>
<feature type="compositionally biased region" description="Basic and acidic residues" evidence="1">
    <location>
        <begin position="46"/>
        <end position="63"/>
    </location>
</feature>
<reference evidence="2" key="3">
    <citation type="submission" date="2023-05" db="EMBL/GenBank/DDBJ databases">
        <authorList>
            <person name="Smith C.H."/>
        </authorList>
    </citation>
    <scope>NUCLEOTIDE SEQUENCE</scope>
    <source>
        <strain evidence="2">CHS0354</strain>
        <tissue evidence="2">Mantle</tissue>
    </source>
</reference>